<dbReference type="WBParaSite" id="L893_g19907.t1">
    <property type="protein sequence ID" value="L893_g19907.t1"/>
    <property type="gene ID" value="L893_g19907"/>
</dbReference>
<name>A0A1I7YUP2_9BILA</name>
<evidence type="ECO:0000313" key="2">
    <source>
        <dbReference type="WBParaSite" id="L893_g19907.t1"/>
    </source>
</evidence>
<dbReference type="Proteomes" id="UP000095287">
    <property type="component" value="Unplaced"/>
</dbReference>
<sequence>MENLFYDLVEEVVNFLPRKDVETIARVAKESQDLENWSIAAEDHLEKRFLLDVDVHIERTGKWNDPKVRLSVKKTLPGGLEEDWNFKQWRYAWLHRVNIYLTSESTYKEVEMEQVLRSVSLPVDPSASGILRLQENLRYPENAACLIDLSQKVLQATQKDFSYVIINHSPFISTTVFDDFIADIITQGVFLEHVQHFCRRETQQKIWEAAAPLFEKKRGRPLEIKLWKNRLECEHMELIIESWLKSDGTYESKEISYSASDTAWRTLRDKYKQILGGDYCGYLVHPTRHSSLYVSKNKIRVEEYEPWHLPIDFHWIDSFIGKWKKEEIRHMFYRDRGFEFAFEDAEDWDKLVEKYGPLDGSIMSIVHPSGYALLQLKKKGEVFEAVMSKVQKT</sequence>
<accession>A0A1I7YUP2</accession>
<dbReference type="AlphaFoldDB" id="A0A1I7YUP2"/>
<organism evidence="1 2">
    <name type="scientific">Steinernema glaseri</name>
    <dbReference type="NCBI Taxonomy" id="37863"/>
    <lineage>
        <taxon>Eukaryota</taxon>
        <taxon>Metazoa</taxon>
        <taxon>Ecdysozoa</taxon>
        <taxon>Nematoda</taxon>
        <taxon>Chromadorea</taxon>
        <taxon>Rhabditida</taxon>
        <taxon>Tylenchina</taxon>
        <taxon>Panagrolaimomorpha</taxon>
        <taxon>Strongyloidoidea</taxon>
        <taxon>Steinernematidae</taxon>
        <taxon>Steinernema</taxon>
    </lineage>
</organism>
<reference evidence="2" key="1">
    <citation type="submission" date="2016-11" db="UniProtKB">
        <authorList>
            <consortium name="WormBaseParasite"/>
        </authorList>
    </citation>
    <scope>IDENTIFICATION</scope>
</reference>
<evidence type="ECO:0000313" key="1">
    <source>
        <dbReference type="Proteomes" id="UP000095287"/>
    </source>
</evidence>
<protein>
    <submittedName>
        <fullName evidence="2">F-box domain-containing protein</fullName>
    </submittedName>
</protein>
<keyword evidence="1" id="KW-1185">Reference proteome</keyword>
<proteinExistence type="predicted"/>